<organism evidence="2 3">
    <name type="scientific">Canavalia gladiata</name>
    <name type="common">Sword bean</name>
    <name type="synonym">Dolichos gladiatus</name>
    <dbReference type="NCBI Taxonomy" id="3824"/>
    <lineage>
        <taxon>Eukaryota</taxon>
        <taxon>Viridiplantae</taxon>
        <taxon>Streptophyta</taxon>
        <taxon>Embryophyta</taxon>
        <taxon>Tracheophyta</taxon>
        <taxon>Spermatophyta</taxon>
        <taxon>Magnoliopsida</taxon>
        <taxon>eudicotyledons</taxon>
        <taxon>Gunneridae</taxon>
        <taxon>Pentapetalae</taxon>
        <taxon>rosids</taxon>
        <taxon>fabids</taxon>
        <taxon>Fabales</taxon>
        <taxon>Fabaceae</taxon>
        <taxon>Papilionoideae</taxon>
        <taxon>50 kb inversion clade</taxon>
        <taxon>NPAAA clade</taxon>
        <taxon>indigoferoid/millettioid clade</taxon>
        <taxon>Phaseoleae</taxon>
        <taxon>Canavalia</taxon>
    </lineage>
</organism>
<dbReference type="SUPFAM" id="SSF52200">
    <property type="entry name" value="Toll/Interleukin receptor TIR domain"/>
    <property type="match status" value="1"/>
</dbReference>
<evidence type="ECO:0000313" key="3">
    <source>
        <dbReference type="Proteomes" id="UP001367508"/>
    </source>
</evidence>
<keyword evidence="3" id="KW-1185">Reference proteome</keyword>
<dbReference type="EMBL" id="JAYMYQ010000001">
    <property type="protein sequence ID" value="KAK7362070.1"/>
    <property type="molecule type" value="Genomic_DNA"/>
</dbReference>
<dbReference type="Gene3D" id="3.40.50.10140">
    <property type="entry name" value="Toll/interleukin-1 receptor homology (TIR) domain"/>
    <property type="match status" value="1"/>
</dbReference>
<accession>A0AAN9MW17</accession>
<reference evidence="2 3" key="1">
    <citation type="submission" date="2024-01" db="EMBL/GenBank/DDBJ databases">
        <title>The genomes of 5 underutilized Papilionoideae crops provide insights into root nodulation and disease resistanc.</title>
        <authorList>
            <person name="Jiang F."/>
        </authorList>
    </citation>
    <scope>NUCLEOTIDE SEQUENCE [LARGE SCALE GENOMIC DNA]</scope>
    <source>
        <strain evidence="2">LVBAO_FW01</strain>
        <tissue evidence="2">Leaves</tissue>
    </source>
</reference>
<dbReference type="Proteomes" id="UP001367508">
    <property type="component" value="Unassembled WGS sequence"/>
</dbReference>
<gene>
    <name evidence="2" type="ORF">VNO77_04170</name>
</gene>
<comment type="caution">
    <text evidence="2">The sequence shown here is derived from an EMBL/GenBank/DDBJ whole genome shotgun (WGS) entry which is preliminary data.</text>
</comment>
<dbReference type="InterPro" id="IPR000157">
    <property type="entry name" value="TIR_dom"/>
</dbReference>
<protein>
    <recommendedName>
        <fullName evidence="1">TIR domain-containing protein</fullName>
    </recommendedName>
</protein>
<feature type="domain" description="TIR" evidence="1">
    <location>
        <begin position="17"/>
        <end position="91"/>
    </location>
</feature>
<name>A0AAN9MW17_CANGL</name>
<dbReference type="Pfam" id="PF01582">
    <property type="entry name" value="TIR"/>
    <property type="match status" value="1"/>
</dbReference>
<evidence type="ECO:0000313" key="2">
    <source>
        <dbReference type="EMBL" id="KAK7362070.1"/>
    </source>
</evidence>
<dbReference type="GO" id="GO:0007165">
    <property type="term" value="P:signal transduction"/>
    <property type="evidence" value="ECO:0007669"/>
    <property type="project" value="InterPro"/>
</dbReference>
<dbReference type="InterPro" id="IPR035897">
    <property type="entry name" value="Toll_tir_struct_dom_sf"/>
</dbReference>
<dbReference type="AlphaFoldDB" id="A0AAN9MW17"/>
<evidence type="ECO:0000259" key="1">
    <source>
        <dbReference type="Pfam" id="PF01582"/>
    </source>
</evidence>
<proteinExistence type="predicted"/>
<sequence>MASASQESDDVFISFRDPSDVRNQTGSYADAFAKHEQLLKGNTLKVQQWRACLREVANLSGWDCFVHRMESQLVDDIAEDILRKLSCQQHSRIDRQIETVEQLLQLKTKKLSHRPEPSDFEELTAAYNYINELNCKRLENIVQRFS</sequence>